<evidence type="ECO:0000256" key="7">
    <source>
        <dbReference type="ARBA" id="ARBA00022989"/>
    </source>
</evidence>
<dbReference type="GO" id="GO:0005886">
    <property type="term" value="C:plasma membrane"/>
    <property type="evidence" value="ECO:0007669"/>
    <property type="project" value="UniProtKB-SubCell"/>
</dbReference>
<keyword evidence="4" id="KW-0997">Cell inner membrane</keyword>
<dbReference type="InterPro" id="IPR004961">
    <property type="entry name" value="Lipase_chaperone"/>
</dbReference>
<proteinExistence type="inferred from homology"/>
<dbReference type="GO" id="GO:0016042">
    <property type="term" value="P:lipid catabolic process"/>
    <property type="evidence" value="ECO:0007669"/>
    <property type="project" value="UniProtKB-KW"/>
</dbReference>
<evidence type="ECO:0000256" key="5">
    <source>
        <dbReference type="ARBA" id="ARBA00022692"/>
    </source>
</evidence>
<evidence type="ECO:0000256" key="9">
    <source>
        <dbReference type="ARBA" id="ARBA00023136"/>
    </source>
</evidence>
<evidence type="ECO:0000256" key="1">
    <source>
        <dbReference type="ARBA" id="ARBA00004383"/>
    </source>
</evidence>
<evidence type="ECO:0000256" key="6">
    <source>
        <dbReference type="ARBA" id="ARBA00022963"/>
    </source>
</evidence>
<dbReference type="STRING" id="1349767.GJA_2156"/>
<evidence type="ECO:0000256" key="11">
    <source>
        <dbReference type="ARBA" id="ARBA00030948"/>
    </source>
</evidence>
<dbReference type="GO" id="GO:0006457">
    <property type="term" value="P:protein folding"/>
    <property type="evidence" value="ECO:0007669"/>
    <property type="project" value="InterPro"/>
</dbReference>
<evidence type="ECO:0000256" key="13">
    <source>
        <dbReference type="SAM" id="SignalP"/>
    </source>
</evidence>
<dbReference type="EMBL" id="HG322949">
    <property type="protein sequence ID" value="CDG82791.1"/>
    <property type="molecule type" value="Genomic_DNA"/>
</dbReference>
<keyword evidence="8" id="KW-0443">Lipid metabolism</keyword>
<evidence type="ECO:0000313" key="14">
    <source>
        <dbReference type="EMBL" id="CDG82791.1"/>
    </source>
</evidence>
<keyword evidence="3" id="KW-1003">Cell membrane</keyword>
<keyword evidence="13" id="KW-0732">Signal</keyword>
<dbReference type="SUPFAM" id="SSF158855">
    <property type="entry name" value="Lipase chaperone-like"/>
    <property type="match status" value="1"/>
</dbReference>
<accession>W0V4I3</accession>
<feature type="chain" id="PRO_5004797543" description="Lipase helper protein" evidence="13">
    <location>
        <begin position="25"/>
        <end position="308"/>
    </location>
</feature>
<dbReference type="AlphaFoldDB" id="W0V4I3"/>
<dbReference type="PATRIC" id="fig|1349767.4.peg.3914"/>
<dbReference type="OrthoDB" id="8903554at2"/>
<keyword evidence="9" id="KW-0472">Membrane</keyword>
<evidence type="ECO:0000256" key="3">
    <source>
        <dbReference type="ARBA" id="ARBA00022475"/>
    </source>
</evidence>
<evidence type="ECO:0000313" key="15">
    <source>
        <dbReference type="Proteomes" id="UP000027604"/>
    </source>
</evidence>
<dbReference type="KEGG" id="jag:GJA_2156"/>
<comment type="similarity">
    <text evidence="2">Belongs to the lipase chaperone family.</text>
</comment>
<keyword evidence="10" id="KW-0143">Chaperone</keyword>
<dbReference type="Proteomes" id="UP000027604">
    <property type="component" value="Chromosome I"/>
</dbReference>
<dbReference type="RefSeq" id="WP_038491648.1">
    <property type="nucleotide sequence ID" value="NZ_BCTH01000028.1"/>
</dbReference>
<comment type="subcellular location">
    <subcellularLocation>
        <location evidence="1">Cell inner membrane</location>
        <topology evidence="1">Single-pass membrane protein</topology>
        <orientation evidence="1">Periplasmic side</orientation>
    </subcellularLocation>
</comment>
<dbReference type="eggNOG" id="COG5380">
    <property type="taxonomic scope" value="Bacteria"/>
</dbReference>
<evidence type="ECO:0000256" key="8">
    <source>
        <dbReference type="ARBA" id="ARBA00023098"/>
    </source>
</evidence>
<reference evidence="14 15" key="1">
    <citation type="journal article" date="2015" name="Genome Announc.">
        <title>Genome Sequence of Mushroom Soft-Rot Pathogen Janthinobacterium agaricidamnosum.</title>
        <authorList>
            <person name="Graupner K."/>
            <person name="Lackner G."/>
            <person name="Hertweck C."/>
        </authorList>
    </citation>
    <scope>NUCLEOTIDE SEQUENCE [LARGE SCALE GENOMIC DNA]</scope>
    <source>
        <strain evidence="15">NBRC 102515 / DSM 9628</strain>
    </source>
</reference>
<evidence type="ECO:0000256" key="4">
    <source>
        <dbReference type="ARBA" id="ARBA00022519"/>
    </source>
</evidence>
<evidence type="ECO:0000256" key="2">
    <source>
        <dbReference type="ARBA" id="ARBA00010358"/>
    </source>
</evidence>
<evidence type="ECO:0000256" key="10">
    <source>
        <dbReference type="ARBA" id="ARBA00023186"/>
    </source>
</evidence>
<keyword evidence="15" id="KW-1185">Reference proteome</keyword>
<keyword evidence="6" id="KW-0442">Lipid degradation</keyword>
<keyword evidence="5" id="KW-0812">Transmembrane</keyword>
<protein>
    <recommendedName>
        <fullName evidence="11">Lipase helper protein</fullName>
    </recommendedName>
    <alternativeName>
        <fullName evidence="12">Lipase modulator</fullName>
    </alternativeName>
</protein>
<keyword evidence="7" id="KW-1133">Transmembrane helix</keyword>
<sequence>MNTRAAGIAAALLLAAAALYLSWATPPAQQQQRPKAEPDLFAFVRSMDGTRPDGDLKVASGEQLVVDAELGHLFDYYLAGLGEKDLAAIRAEIERELERRLKPGPALQARRLLAQYLDYKQALAGIEAGLPHAADLAQAAGARLQAMRQLRLHYFTAEESAGLFGSSDAYDEDTLARLAIGQDTQLSEAGKRDKLAALDQRMPAALRAEREAPLKVARLEESVQQLRAQGAGDNEIYRLRASAISPAAAARLADLDREEAAWNSRIDAYVAQRNKLMGQPDGQNEAALQQLRDASFNADEQRRLGAYE</sequence>
<dbReference type="Pfam" id="PF03280">
    <property type="entry name" value="Lipase_chap"/>
    <property type="match status" value="1"/>
</dbReference>
<dbReference type="GO" id="GO:0051082">
    <property type="term" value="F:unfolded protein binding"/>
    <property type="evidence" value="ECO:0007669"/>
    <property type="project" value="InterPro"/>
</dbReference>
<evidence type="ECO:0000256" key="12">
    <source>
        <dbReference type="ARBA" id="ARBA00031542"/>
    </source>
</evidence>
<dbReference type="HOGENOM" id="CLU_064928_0_0_4"/>
<name>W0V4I3_9BURK</name>
<organism evidence="14 15">
    <name type="scientific">Janthinobacterium agaricidamnosum NBRC 102515 = DSM 9628</name>
    <dbReference type="NCBI Taxonomy" id="1349767"/>
    <lineage>
        <taxon>Bacteria</taxon>
        <taxon>Pseudomonadati</taxon>
        <taxon>Pseudomonadota</taxon>
        <taxon>Betaproteobacteria</taxon>
        <taxon>Burkholderiales</taxon>
        <taxon>Oxalobacteraceae</taxon>
        <taxon>Janthinobacterium</taxon>
    </lineage>
</organism>
<feature type="signal peptide" evidence="13">
    <location>
        <begin position="1"/>
        <end position="24"/>
    </location>
</feature>
<gene>
    <name evidence="14" type="ORF">GJA_2156</name>
</gene>